<name>W0JX04_9EURY</name>
<geneLocation type="plasmid" evidence="1">
    <name>unnamed</name>
</geneLocation>
<dbReference type="Proteomes" id="UP000019024">
    <property type="component" value="Plasmid unnamed"/>
</dbReference>
<keyword evidence="2" id="KW-1185">Reference proteome</keyword>
<evidence type="ECO:0000313" key="2">
    <source>
        <dbReference type="Proteomes" id="UP000019024"/>
    </source>
</evidence>
<sequence>MKSARAPFVLIKPVDSWMTVAASLSFDDAINVGWNDFLQL</sequence>
<organism evidence="1 2">
    <name type="scientific">Halostagnicola larsenii XH-48</name>
    <dbReference type="NCBI Taxonomy" id="797299"/>
    <lineage>
        <taxon>Archaea</taxon>
        <taxon>Methanobacteriati</taxon>
        <taxon>Methanobacteriota</taxon>
        <taxon>Stenosarchaea group</taxon>
        <taxon>Halobacteria</taxon>
        <taxon>Halobacteriales</taxon>
        <taxon>Natrialbaceae</taxon>
        <taxon>Halostagnicola</taxon>
    </lineage>
</organism>
<evidence type="ECO:0000313" key="1">
    <source>
        <dbReference type="EMBL" id="AHG01583.1"/>
    </source>
</evidence>
<gene>
    <name evidence="1" type="ORF">HALLA_04080</name>
</gene>
<reference evidence="1 2" key="1">
    <citation type="submission" date="2014-01" db="EMBL/GenBank/DDBJ databases">
        <authorList>
            <consortium name="DOE Joint Genome Institute"/>
            <person name="Anderson I."/>
            <person name="Huntemann M."/>
            <person name="Han J."/>
            <person name="Chen A."/>
            <person name="Kyrpides N."/>
            <person name="Mavromatis K."/>
            <person name="Markowitz V."/>
            <person name="Palaniappan K."/>
            <person name="Ivanova N."/>
            <person name="Schaumberg A."/>
            <person name="Pati A."/>
            <person name="Liolios K."/>
            <person name="Nordberg H.P."/>
            <person name="Cantor M.N."/>
            <person name="Hua S.X."/>
            <person name="Woyke T."/>
        </authorList>
    </citation>
    <scope>NUCLEOTIDE SEQUENCE [LARGE SCALE GENOMIC DNA]</scope>
    <source>
        <strain evidence="1 2">XH-48</strain>
        <plasmid evidence="2">1</plasmid>
    </source>
</reference>
<proteinExistence type="predicted"/>
<protein>
    <submittedName>
        <fullName evidence="1">Uncharacterized protein</fullName>
    </submittedName>
</protein>
<accession>W0JX04</accession>
<keyword evidence="1" id="KW-0614">Plasmid</keyword>
<dbReference type="KEGG" id="hlr:HALLA_04080"/>
<dbReference type="EMBL" id="CP007056">
    <property type="protein sequence ID" value="AHG01583.1"/>
    <property type="molecule type" value="Genomic_DNA"/>
</dbReference>
<dbReference type="HOGENOM" id="CLU_3282759_0_0_2"/>
<dbReference type="AlphaFoldDB" id="W0JX04"/>